<comment type="caution">
    <text evidence="2">The sequence shown here is derived from an EMBL/GenBank/DDBJ whole genome shotgun (WGS) entry which is preliminary data.</text>
</comment>
<keyword evidence="3" id="KW-1185">Reference proteome</keyword>
<feature type="compositionally biased region" description="Basic and acidic residues" evidence="1">
    <location>
        <begin position="46"/>
        <end position="55"/>
    </location>
</feature>
<feature type="region of interest" description="Disordered" evidence="1">
    <location>
        <begin position="35"/>
        <end position="55"/>
    </location>
</feature>
<proteinExistence type="predicted"/>
<dbReference type="EMBL" id="JAIWYP010000011">
    <property type="protein sequence ID" value="KAH3737575.1"/>
    <property type="molecule type" value="Genomic_DNA"/>
</dbReference>
<accession>A0A9D4HW92</accession>
<organism evidence="2 3">
    <name type="scientific">Dreissena polymorpha</name>
    <name type="common">Zebra mussel</name>
    <name type="synonym">Mytilus polymorpha</name>
    <dbReference type="NCBI Taxonomy" id="45954"/>
    <lineage>
        <taxon>Eukaryota</taxon>
        <taxon>Metazoa</taxon>
        <taxon>Spiralia</taxon>
        <taxon>Lophotrochozoa</taxon>
        <taxon>Mollusca</taxon>
        <taxon>Bivalvia</taxon>
        <taxon>Autobranchia</taxon>
        <taxon>Heteroconchia</taxon>
        <taxon>Euheterodonta</taxon>
        <taxon>Imparidentia</taxon>
        <taxon>Neoheterodontei</taxon>
        <taxon>Myida</taxon>
        <taxon>Dreissenoidea</taxon>
        <taxon>Dreissenidae</taxon>
        <taxon>Dreissena</taxon>
    </lineage>
</organism>
<evidence type="ECO:0000313" key="3">
    <source>
        <dbReference type="Proteomes" id="UP000828390"/>
    </source>
</evidence>
<reference evidence="2" key="1">
    <citation type="journal article" date="2019" name="bioRxiv">
        <title>The Genome of the Zebra Mussel, Dreissena polymorpha: A Resource for Invasive Species Research.</title>
        <authorList>
            <person name="McCartney M.A."/>
            <person name="Auch B."/>
            <person name="Kono T."/>
            <person name="Mallez S."/>
            <person name="Zhang Y."/>
            <person name="Obille A."/>
            <person name="Becker A."/>
            <person name="Abrahante J.E."/>
            <person name="Garbe J."/>
            <person name="Badalamenti J.P."/>
            <person name="Herman A."/>
            <person name="Mangelson H."/>
            <person name="Liachko I."/>
            <person name="Sullivan S."/>
            <person name="Sone E.D."/>
            <person name="Koren S."/>
            <person name="Silverstein K.A.T."/>
            <person name="Beckman K.B."/>
            <person name="Gohl D.M."/>
        </authorList>
    </citation>
    <scope>NUCLEOTIDE SEQUENCE</scope>
    <source>
        <strain evidence="2">Duluth1</strain>
        <tissue evidence="2">Whole animal</tissue>
    </source>
</reference>
<evidence type="ECO:0000256" key="1">
    <source>
        <dbReference type="SAM" id="MobiDB-lite"/>
    </source>
</evidence>
<feature type="compositionally biased region" description="Basic residues" evidence="1">
    <location>
        <begin position="35"/>
        <end position="45"/>
    </location>
</feature>
<sequence length="55" mass="6591">MGKIQDTFNLKRGVLTETQQQTKMDDETLKFIRQKRPHMQSKGRRHVYDAGEWVK</sequence>
<evidence type="ECO:0000313" key="2">
    <source>
        <dbReference type="EMBL" id="KAH3737575.1"/>
    </source>
</evidence>
<reference evidence="2" key="2">
    <citation type="submission" date="2020-11" db="EMBL/GenBank/DDBJ databases">
        <authorList>
            <person name="McCartney M.A."/>
            <person name="Auch B."/>
            <person name="Kono T."/>
            <person name="Mallez S."/>
            <person name="Becker A."/>
            <person name="Gohl D.M."/>
            <person name="Silverstein K.A.T."/>
            <person name="Koren S."/>
            <person name="Bechman K.B."/>
            <person name="Herman A."/>
            <person name="Abrahante J.E."/>
            <person name="Garbe J."/>
        </authorList>
    </citation>
    <scope>NUCLEOTIDE SEQUENCE</scope>
    <source>
        <strain evidence="2">Duluth1</strain>
        <tissue evidence="2">Whole animal</tissue>
    </source>
</reference>
<name>A0A9D4HW92_DREPO</name>
<gene>
    <name evidence="2" type="ORF">DPMN_044168</name>
</gene>
<dbReference type="AlphaFoldDB" id="A0A9D4HW92"/>
<dbReference type="Proteomes" id="UP000828390">
    <property type="component" value="Unassembled WGS sequence"/>
</dbReference>
<protein>
    <submittedName>
        <fullName evidence="2">Uncharacterized protein</fullName>
    </submittedName>
</protein>